<proteinExistence type="predicted"/>
<accession>A0A6A1WBT3</accession>
<organism evidence="1 2">
    <name type="scientific">Morella rubra</name>
    <name type="common">Chinese bayberry</name>
    <dbReference type="NCBI Taxonomy" id="262757"/>
    <lineage>
        <taxon>Eukaryota</taxon>
        <taxon>Viridiplantae</taxon>
        <taxon>Streptophyta</taxon>
        <taxon>Embryophyta</taxon>
        <taxon>Tracheophyta</taxon>
        <taxon>Spermatophyta</taxon>
        <taxon>Magnoliopsida</taxon>
        <taxon>eudicotyledons</taxon>
        <taxon>Gunneridae</taxon>
        <taxon>Pentapetalae</taxon>
        <taxon>rosids</taxon>
        <taxon>fabids</taxon>
        <taxon>Fagales</taxon>
        <taxon>Myricaceae</taxon>
        <taxon>Morella</taxon>
    </lineage>
</organism>
<dbReference type="Proteomes" id="UP000516437">
    <property type="component" value="Chromosome 2"/>
</dbReference>
<evidence type="ECO:0000313" key="2">
    <source>
        <dbReference type="Proteomes" id="UP000516437"/>
    </source>
</evidence>
<gene>
    <name evidence="1" type="ORF">CJ030_MR2G013161</name>
</gene>
<comment type="caution">
    <text evidence="1">The sequence shown here is derived from an EMBL/GenBank/DDBJ whole genome shotgun (WGS) entry which is preliminary data.</text>
</comment>
<evidence type="ECO:0000313" key="1">
    <source>
        <dbReference type="EMBL" id="KAB1221437.1"/>
    </source>
</evidence>
<dbReference type="AlphaFoldDB" id="A0A6A1WBT3"/>
<sequence length="221" mass="26057">MAELKEEQEKMVASMQAGLEDVKKLLNVHTECFETLDKDMRGFKHQESAEDVVLATKVLMNANRNLRPHMLKWTYWFSTTWMEWLKKFEVQYPPPPIKKTPPSTSTTKIDNLIPFPLTYFLMMPKSTTKNADQLRMRLESAEDVGLATKVLMNADRNLRPHMLKWTYWFSTTWMEWLKKFEVQYPPPPIKKTLPSTSTTKIDNLIPFPLTYFLMMPKGKKF</sequence>
<reference evidence="1 2" key="1">
    <citation type="journal article" date="2019" name="Plant Biotechnol. J.">
        <title>The red bayberry genome and genetic basis of sex determination.</title>
        <authorList>
            <person name="Jia H.M."/>
            <person name="Jia H.J."/>
            <person name="Cai Q.L."/>
            <person name="Wang Y."/>
            <person name="Zhao H.B."/>
            <person name="Yang W.F."/>
            <person name="Wang G.Y."/>
            <person name="Li Y.H."/>
            <person name="Zhan D.L."/>
            <person name="Shen Y.T."/>
            <person name="Niu Q.F."/>
            <person name="Chang L."/>
            <person name="Qiu J."/>
            <person name="Zhao L."/>
            <person name="Xie H.B."/>
            <person name="Fu W.Y."/>
            <person name="Jin J."/>
            <person name="Li X.W."/>
            <person name="Jiao Y."/>
            <person name="Zhou C.C."/>
            <person name="Tu T."/>
            <person name="Chai C.Y."/>
            <person name="Gao J.L."/>
            <person name="Fan L.J."/>
            <person name="van de Weg E."/>
            <person name="Wang J.Y."/>
            <person name="Gao Z.S."/>
        </authorList>
    </citation>
    <scope>NUCLEOTIDE SEQUENCE [LARGE SCALE GENOMIC DNA]</scope>
    <source>
        <tissue evidence="1">Leaves</tissue>
    </source>
</reference>
<protein>
    <submittedName>
        <fullName evidence="1">Uncharacterized protein</fullName>
    </submittedName>
</protein>
<keyword evidence="2" id="KW-1185">Reference proteome</keyword>
<name>A0A6A1WBT3_9ROSI</name>
<dbReference type="EMBL" id="RXIC02000020">
    <property type="protein sequence ID" value="KAB1221437.1"/>
    <property type="molecule type" value="Genomic_DNA"/>
</dbReference>